<evidence type="ECO:0000313" key="5">
    <source>
        <dbReference type="Proteomes" id="UP000228921"/>
    </source>
</evidence>
<evidence type="ECO:0000256" key="2">
    <source>
        <dbReference type="SAM" id="MobiDB-lite"/>
    </source>
</evidence>
<comment type="caution">
    <text evidence="4">The sequence shown here is derived from an EMBL/GenBank/DDBJ whole genome shotgun (WGS) entry which is preliminary data.</text>
</comment>
<keyword evidence="1" id="KW-0802">TPR repeat</keyword>
<organism evidence="4 5">
    <name type="scientific">Candidatus Thermofonsia Clade 1 bacterium</name>
    <dbReference type="NCBI Taxonomy" id="2364210"/>
    <lineage>
        <taxon>Bacteria</taxon>
        <taxon>Bacillati</taxon>
        <taxon>Chloroflexota</taxon>
        <taxon>Candidatus Thermofontia</taxon>
        <taxon>Candidatus Thermofonsia Clade 1</taxon>
    </lineage>
</organism>
<reference evidence="4 5" key="1">
    <citation type="submission" date="2017-11" db="EMBL/GenBank/DDBJ databases">
        <title>Evolution of Phototrophy in the Chloroflexi Phylum Driven by Horizontal Gene Transfer.</title>
        <authorList>
            <person name="Ward L.M."/>
            <person name="Hemp J."/>
            <person name="Shih P.M."/>
            <person name="Mcglynn S.E."/>
            <person name="Fischer W."/>
        </authorList>
    </citation>
    <scope>NUCLEOTIDE SEQUENCE [LARGE SCALE GENOMIC DNA]</scope>
    <source>
        <strain evidence="4">CP2_2F</strain>
    </source>
</reference>
<protein>
    <submittedName>
        <fullName evidence="4">Uncharacterized protein</fullName>
    </submittedName>
</protein>
<dbReference type="AlphaFoldDB" id="A0A2M8NZS8"/>
<dbReference type="Proteomes" id="UP000228921">
    <property type="component" value="Unassembled WGS sequence"/>
</dbReference>
<dbReference type="SUPFAM" id="SSF48452">
    <property type="entry name" value="TPR-like"/>
    <property type="match status" value="1"/>
</dbReference>
<keyword evidence="3" id="KW-0812">Transmembrane</keyword>
<feature type="region of interest" description="Disordered" evidence="2">
    <location>
        <begin position="174"/>
        <end position="203"/>
    </location>
</feature>
<accession>A0A2M8NZS8</accession>
<gene>
    <name evidence="4" type="ORF">CUN51_06355</name>
</gene>
<evidence type="ECO:0000313" key="4">
    <source>
        <dbReference type="EMBL" id="PJF30802.1"/>
    </source>
</evidence>
<sequence length="476" mass="51820">MANEVRNQLKQAYAYIQQERLDQALTILRRVLSNAPDNADAWWLMANAVSEPADAANALNNVLRLRPDHAEAQQAYQQLIAEYPEFAPSQATEPAFDMSDFNIDDLLDRSPTPDATSSAWMPAEDNFGATAWSVAETSGSSSDFDALFGGRASVDVPVTATEDDDLTALFGVRPEPRSATRERAPEMPSDLDWDAPTSPVPYVAESPADLDALFSASPESQVSAEPQVAPEAQDAAEPARSQTDLDADLDAIFGGEPAFVGQIAQQEEKQRGRRGRRRKEPQPTTFEEAYGEAEPAAPTEPLEPAPERPRRTKPQRLAPEQPAYDPFEAERRANKRSPVWALLSLLIAIGVLGALVLVVVPSLAPDAVTQALRNAQQSLADRGFEQTAADRAGDVFRLTVCGNAGRALQGRVYEAMELVADHVAAVSDVIKSVQLTVVDCADTAVILFRATAPVEAVRRYLEGNRLDVRTYRASWQ</sequence>
<name>A0A2M8NZS8_9CHLR</name>
<keyword evidence="3" id="KW-0472">Membrane</keyword>
<dbReference type="InterPro" id="IPR019734">
    <property type="entry name" value="TPR_rpt"/>
</dbReference>
<dbReference type="PROSITE" id="PS50005">
    <property type="entry name" value="TPR"/>
    <property type="match status" value="1"/>
</dbReference>
<keyword evidence="3" id="KW-1133">Transmembrane helix</keyword>
<evidence type="ECO:0000256" key="1">
    <source>
        <dbReference type="PROSITE-ProRule" id="PRU00339"/>
    </source>
</evidence>
<feature type="region of interest" description="Disordered" evidence="2">
    <location>
        <begin position="256"/>
        <end position="325"/>
    </location>
</feature>
<feature type="compositionally biased region" description="Low complexity" evidence="2">
    <location>
        <begin position="292"/>
        <end position="302"/>
    </location>
</feature>
<feature type="repeat" description="TPR" evidence="1">
    <location>
        <begin position="5"/>
        <end position="38"/>
    </location>
</feature>
<dbReference type="InterPro" id="IPR011990">
    <property type="entry name" value="TPR-like_helical_dom_sf"/>
</dbReference>
<dbReference type="Gene3D" id="1.25.40.10">
    <property type="entry name" value="Tetratricopeptide repeat domain"/>
    <property type="match status" value="1"/>
</dbReference>
<dbReference type="Pfam" id="PF13428">
    <property type="entry name" value="TPR_14"/>
    <property type="match status" value="1"/>
</dbReference>
<feature type="region of interest" description="Disordered" evidence="2">
    <location>
        <begin position="217"/>
        <end position="242"/>
    </location>
</feature>
<proteinExistence type="predicted"/>
<evidence type="ECO:0000256" key="3">
    <source>
        <dbReference type="SAM" id="Phobius"/>
    </source>
</evidence>
<dbReference type="EMBL" id="PGTK01000006">
    <property type="protein sequence ID" value="PJF30802.1"/>
    <property type="molecule type" value="Genomic_DNA"/>
</dbReference>
<feature type="transmembrane region" description="Helical" evidence="3">
    <location>
        <begin position="339"/>
        <end position="364"/>
    </location>
</feature>
<feature type="compositionally biased region" description="Basic and acidic residues" evidence="2">
    <location>
        <begin position="174"/>
        <end position="185"/>
    </location>
</feature>
<dbReference type="Pfam" id="PF13174">
    <property type="entry name" value="TPR_6"/>
    <property type="match status" value="1"/>
</dbReference>